<dbReference type="EMBL" id="LLYB01000049">
    <property type="protein sequence ID" value="KRR26072.1"/>
    <property type="molecule type" value="Genomic_DNA"/>
</dbReference>
<evidence type="ECO:0000313" key="1">
    <source>
        <dbReference type="EMBL" id="KRR26072.1"/>
    </source>
</evidence>
<proteinExistence type="predicted"/>
<accession>A0A0R3N139</accession>
<sequence>MRDVQGPTQAVLLKAWQNEVARIAYEQRSFASDFPAPPRLLAPEDCDALGFEFHDEHSAWNFLDGAANSMVRVDFSPNLRRAAVTIQGAGWCGALLWVDGDPVPVPRMEDGEPLCEPYPAWLDDRFVCAQVGGLWDHPLLDPSKIDLLGDIRGVLVWDAVKQMLYVERPEPSQAWTSPVVDAQDGMLRIYANGEAFRLGRHDRVLLIPVERDGC</sequence>
<gene>
    <name evidence="1" type="ORF">CQ14_26630</name>
</gene>
<dbReference type="AlphaFoldDB" id="A0A0R3N139"/>
<organism evidence="1 2">
    <name type="scientific">Bradyrhizobium lablabi</name>
    <dbReference type="NCBI Taxonomy" id="722472"/>
    <lineage>
        <taxon>Bacteria</taxon>
        <taxon>Pseudomonadati</taxon>
        <taxon>Pseudomonadota</taxon>
        <taxon>Alphaproteobacteria</taxon>
        <taxon>Hyphomicrobiales</taxon>
        <taxon>Nitrobacteraceae</taxon>
        <taxon>Bradyrhizobium</taxon>
    </lineage>
</organism>
<reference evidence="1 2" key="1">
    <citation type="submission" date="2014-03" db="EMBL/GenBank/DDBJ databases">
        <title>Bradyrhizobium valentinum sp. nov., isolated from effective nodules of Lupinus mariae-josephae, a lupine endemic of basic-lime soils in Eastern Spain.</title>
        <authorList>
            <person name="Duran D."/>
            <person name="Rey L."/>
            <person name="Navarro A."/>
            <person name="Busquets A."/>
            <person name="Imperial J."/>
            <person name="Ruiz-Argueso T."/>
        </authorList>
    </citation>
    <scope>NUCLEOTIDE SEQUENCE [LARGE SCALE GENOMIC DNA]</scope>
    <source>
        <strain evidence="1 2">CCBAU 23086</strain>
    </source>
</reference>
<name>A0A0R3N139_9BRAD</name>
<evidence type="ECO:0000313" key="2">
    <source>
        <dbReference type="Proteomes" id="UP000051660"/>
    </source>
</evidence>
<dbReference type="OrthoDB" id="9805815at2"/>
<dbReference type="RefSeq" id="WP_156434763.1">
    <property type="nucleotide sequence ID" value="NZ_LLYB01000049.1"/>
</dbReference>
<dbReference type="Proteomes" id="UP000051660">
    <property type="component" value="Unassembled WGS sequence"/>
</dbReference>
<comment type="caution">
    <text evidence="1">The sequence shown here is derived from an EMBL/GenBank/DDBJ whole genome shotgun (WGS) entry which is preliminary data.</text>
</comment>
<protein>
    <submittedName>
        <fullName evidence="1">Uncharacterized protein</fullName>
    </submittedName>
</protein>